<feature type="chain" id="PRO_5004067681" evidence="2">
    <location>
        <begin position="21"/>
        <end position="61"/>
    </location>
</feature>
<protein>
    <submittedName>
        <fullName evidence="3">Uncharacterized protein</fullName>
    </submittedName>
</protein>
<organism evidence="3 4">
    <name type="scientific">Dacryopinax primogenitus (strain DJM 731)</name>
    <name type="common">Brown rot fungus</name>
    <dbReference type="NCBI Taxonomy" id="1858805"/>
    <lineage>
        <taxon>Eukaryota</taxon>
        <taxon>Fungi</taxon>
        <taxon>Dikarya</taxon>
        <taxon>Basidiomycota</taxon>
        <taxon>Agaricomycotina</taxon>
        <taxon>Dacrymycetes</taxon>
        <taxon>Dacrymycetales</taxon>
        <taxon>Dacrymycetaceae</taxon>
        <taxon>Dacryopinax</taxon>
    </lineage>
</organism>
<proteinExistence type="predicted"/>
<evidence type="ECO:0000313" key="3">
    <source>
        <dbReference type="EMBL" id="EJU04103.1"/>
    </source>
</evidence>
<accession>M5GFF5</accession>
<keyword evidence="4" id="KW-1185">Reference proteome</keyword>
<gene>
    <name evidence="3" type="ORF">DACRYDRAFT_105171</name>
</gene>
<keyword evidence="2" id="KW-0732">Signal</keyword>
<dbReference type="Proteomes" id="UP000030653">
    <property type="component" value="Unassembled WGS sequence"/>
</dbReference>
<reference evidence="3 4" key="1">
    <citation type="journal article" date="2012" name="Science">
        <title>The Paleozoic origin of enzymatic lignin decomposition reconstructed from 31 fungal genomes.</title>
        <authorList>
            <person name="Floudas D."/>
            <person name="Binder M."/>
            <person name="Riley R."/>
            <person name="Barry K."/>
            <person name="Blanchette R.A."/>
            <person name="Henrissat B."/>
            <person name="Martinez A.T."/>
            <person name="Otillar R."/>
            <person name="Spatafora J.W."/>
            <person name="Yadav J.S."/>
            <person name="Aerts A."/>
            <person name="Benoit I."/>
            <person name="Boyd A."/>
            <person name="Carlson A."/>
            <person name="Copeland A."/>
            <person name="Coutinho P.M."/>
            <person name="de Vries R.P."/>
            <person name="Ferreira P."/>
            <person name="Findley K."/>
            <person name="Foster B."/>
            <person name="Gaskell J."/>
            <person name="Glotzer D."/>
            <person name="Gorecki P."/>
            <person name="Heitman J."/>
            <person name="Hesse C."/>
            <person name="Hori C."/>
            <person name="Igarashi K."/>
            <person name="Jurgens J.A."/>
            <person name="Kallen N."/>
            <person name="Kersten P."/>
            <person name="Kohler A."/>
            <person name="Kuees U."/>
            <person name="Kumar T.K.A."/>
            <person name="Kuo A."/>
            <person name="LaButti K."/>
            <person name="Larrondo L.F."/>
            <person name="Lindquist E."/>
            <person name="Ling A."/>
            <person name="Lombard V."/>
            <person name="Lucas S."/>
            <person name="Lundell T."/>
            <person name="Martin R."/>
            <person name="McLaughlin D.J."/>
            <person name="Morgenstern I."/>
            <person name="Morin E."/>
            <person name="Murat C."/>
            <person name="Nagy L.G."/>
            <person name="Nolan M."/>
            <person name="Ohm R.A."/>
            <person name="Patyshakuliyeva A."/>
            <person name="Rokas A."/>
            <person name="Ruiz-Duenas F.J."/>
            <person name="Sabat G."/>
            <person name="Salamov A."/>
            <person name="Samejima M."/>
            <person name="Schmutz J."/>
            <person name="Slot J.C."/>
            <person name="St John F."/>
            <person name="Stenlid J."/>
            <person name="Sun H."/>
            <person name="Sun S."/>
            <person name="Syed K."/>
            <person name="Tsang A."/>
            <person name="Wiebenga A."/>
            <person name="Young D."/>
            <person name="Pisabarro A."/>
            <person name="Eastwood D.C."/>
            <person name="Martin F."/>
            <person name="Cullen D."/>
            <person name="Grigoriev I.V."/>
            <person name="Hibbett D.S."/>
        </authorList>
    </citation>
    <scope>NUCLEOTIDE SEQUENCE [LARGE SCALE GENOMIC DNA]</scope>
    <source>
        <strain evidence="3 4">DJM-731 SS1</strain>
    </source>
</reference>
<dbReference type="GeneID" id="63683114"/>
<dbReference type="AlphaFoldDB" id="M5GFF5"/>
<name>M5GFF5_DACPD</name>
<dbReference type="HOGENOM" id="CLU_2922579_0_0_1"/>
<evidence type="ECO:0000313" key="4">
    <source>
        <dbReference type="Proteomes" id="UP000030653"/>
    </source>
</evidence>
<dbReference type="EMBL" id="JH795858">
    <property type="protein sequence ID" value="EJU04103.1"/>
    <property type="molecule type" value="Genomic_DNA"/>
</dbReference>
<feature type="signal peptide" evidence="2">
    <location>
        <begin position="1"/>
        <end position="20"/>
    </location>
</feature>
<sequence>MHFLRVVTVTLLAFVGIALAAHEVEREMTNAQRLARGLPPAKPQRLVRAGPRAPAASLKCS</sequence>
<evidence type="ECO:0000256" key="2">
    <source>
        <dbReference type="SAM" id="SignalP"/>
    </source>
</evidence>
<dbReference type="RefSeq" id="XP_040630997.1">
    <property type="nucleotide sequence ID" value="XM_040768052.1"/>
</dbReference>
<evidence type="ECO:0000256" key="1">
    <source>
        <dbReference type="SAM" id="MobiDB-lite"/>
    </source>
</evidence>
<feature type="region of interest" description="Disordered" evidence="1">
    <location>
        <begin position="36"/>
        <end position="61"/>
    </location>
</feature>
<dbReference type="OrthoDB" id="4584900at2759"/>